<dbReference type="HOGENOM" id="CLU_017584_0_6_10"/>
<dbReference type="KEGG" id="pdi:BDI_1252"/>
<dbReference type="GO" id="GO:1901605">
    <property type="term" value="P:alpha-amino acid metabolic process"/>
    <property type="evidence" value="ECO:0007669"/>
    <property type="project" value="TreeGrafter"/>
</dbReference>
<evidence type="ECO:0000313" key="9">
    <source>
        <dbReference type="Proteomes" id="UP000000566"/>
    </source>
</evidence>
<evidence type="ECO:0000256" key="2">
    <source>
        <dbReference type="ARBA" id="ARBA00007441"/>
    </source>
</evidence>
<comment type="subunit">
    <text evidence="3">Homodimer.</text>
</comment>
<dbReference type="CDD" id="cd00609">
    <property type="entry name" value="AAT_like"/>
    <property type="match status" value="1"/>
</dbReference>
<dbReference type="GO" id="GO:0008483">
    <property type="term" value="F:transaminase activity"/>
    <property type="evidence" value="ECO:0007669"/>
    <property type="project" value="UniProtKB-KW"/>
</dbReference>
<dbReference type="Pfam" id="PF00155">
    <property type="entry name" value="Aminotran_1_2"/>
    <property type="match status" value="1"/>
</dbReference>
<feature type="domain" description="Aminotransferase class I/classII large" evidence="7">
    <location>
        <begin position="53"/>
        <end position="387"/>
    </location>
</feature>
<dbReference type="InterPro" id="IPR015422">
    <property type="entry name" value="PyrdxlP-dep_Trfase_small"/>
</dbReference>
<sequence length="400" mass="45775">MIMKLKFAKRMSYIKASEIREILKVTEREDVISFAGGLPAPELFPIDEINKMNQVVLQEAGAKALQYTTTEGYYPLREWIAKRMNERLGTSFDKDNILITHGSQQGLDLSGKVFLDDGDIVLCESPTYLAAISAFKSYGSGFIEIPTDEEGMDMATLEEVLNNTQNIKLIYVIPTFQNPTGKTWSLERRKKLAELSALYDIPVIEDNPYGELRFEGESLPSIKSFDKVGNILCTGSFSKIFCPGFRIGWIAGDKDIIRKYVLVKQGTDLQCNTIAQMTIAEYLKRYDIDEHISKIVEVYRKRRDIALECIERYFPNDIKYTHPQGGLFTWIELPENISAHDILQKCIEQKIAFVPGSSFYPVEHKENTFRINYSNMPEDRIMKGLQVIGEVLKEYIHQLK</sequence>
<dbReference type="GO" id="GO:0030170">
    <property type="term" value="F:pyridoxal phosphate binding"/>
    <property type="evidence" value="ECO:0007669"/>
    <property type="project" value="InterPro"/>
</dbReference>
<dbReference type="STRING" id="435591.BDI_1252"/>
<organism evidence="8 9">
    <name type="scientific">Parabacteroides distasonis (strain ATCC 8503 / DSM 20701 / CIP 104284 / JCM 5825 / NCTC 11152)</name>
    <dbReference type="NCBI Taxonomy" id="435591"/>
    <lineage>
        <taxon>Bacteria</taxon>
        <taxon>Pseudomonadati</taxon>
        <taxon>Bacteroidota</taxon>
        <taxon>Bacteroidia</taxon>
        <taxon>Bacteroidales</taxon>
        <taxon>Tannerellaceae</taxon>
        <taxon>Parabacteroides</taxon>
    </lineage>
</organism>
<dbReference type="PaxDb" id="435591-BDI_1252"/>
<reference evidence="8 9" key="1">
    <citation type="journal article" date="2007" name="PLoS Biol.">
        <title>Evolution of symbiotic bacteria in the distal human intestine.</title>
        <authorList>
            <person name="Xu J."/>
            <person name="Mahowald M.A."/>
            <person name="Ley R.E."/>
            <person name="Lozupone C.A."/>
            <person name="Hamady M."/>
            <person name="Martens E.C."/>
            <person name="Henrissat B."/>
            <person name="Coutinho P.M."/>
            <person name="Minx P."/>
            <person name="Latreille P."/>
            <person name="Cordum H."/>
            <person name="Van Brunt A."/>
            <person name="Kim K."/>
            <person name="Fulton R.S."/>
            <person name="Fulton L.A."/>
            <person name="Clifton S.W."/>
            <person name="Wilson R.K."/>
            <person name="Knight R.D."/>
            <person name="Gordon J.I."/>
        </authorList>
    </citation>
    <scope>NUCLEOTIDE SEQUENCE [LARGE SCALE GENOMIC DNA]</scope>
    <source>
        <strain evidence="9">ATCC 8503 / DSM 20701 / CIP 104284 / JCM 5825 / NCTC 11152</strain>
    </source>
</reference>
<dbReference type="AlphaFoldDB" id="A6LBE9"/>
<evidence type="ECO:0000259" key="7">
    <source>
        <dbReference type="Pfam" id="PF00155"/>
    </source>
</evidence>
<accession>A6LBE9</accession>
<keyword evidence="9" id="KW-1185">Reference proteome</keyword>
<protein>
    <submittedName>
        <fullName evidence="8">Aminotransferase</fullName>
    </submittedName>
</protein>
<comment type="cofactor">
    <cofactor evidence="1">
        <name>pyridoxal 5'-phosphate</name>
        <dbReference type="ChEBI" id="CHEBI:597326"/>
    </cofactor>
</comment>
<keyword evidence="6" id="KW-0663">Pyridoxal phosphate</keyword>
<dbReference type="InterPro" id="IPR050859">
    <property type="entry name" value="Class-I_PLP-dep_aminotransf"/>
</dbReference>
<dbReference type="Gene3D" id="3.40.640.10">
    <property type="entry name" value="Type I PLP-dependent aspartate aminotransferase-like (Major domain)"/>
    <property type="match status" value="1"/>
</dbReference>
<evidence type="ECO:0000256" key="6">
    <source>
        <dbReference type="ARBA" id="ARBA00022898"/>
    </source>
</evidence>
<dbReference type="SUPFAM" id="SSF53383">
    <property type="entry name" value="PLP-dependent transferases"/>
    <property type="match status" value="1"/>
</dbReference>
<evidence type="ECO:0000256" key="5">
    <source>
        <dbReference type="ARBA" id="ARBA00022679"/>
    </source>
</evidence>
<evidence type="ECO:0000256" key="4">
    <source>
        <dbReference type="ARBA" id="ARBA00022576"/>
    </source>
</evidence>
<dbReference type="InterPro" id="IPR004839">
    <property type="entry name" value="Aminotransferase_I/II_large"/>
</dbReference>
<keyword evidence="5 8" id="KW-0808">Transferase</keyword>
<dbReference type="eggNOG" id="COG1167">
    <property type="taxonomic scope" value="Bacteria"/>
</dbReference>
<dbReference type="FunFam" id="3.40.640.10:FF:000053">
    <property type="entry name" value="Aminotransferase, class I"/>
    <property type="match status" value="1"/>
</dbReference>
<gene>
    <name evidence="8" type="ordered locus">BDI_1252</name>
</gene>
<evidence type="ECO:0000313" key="8">
    <source>
        <dbReference type="EMBL" id="ABR43013.1"/>
    </source>
</evidence>
<dbReference type="InterPro" id="IPR015421">
    <property type="entry name" value="PyrdxlP-dep_Trfase_major"/>
</dbReference>
<keyword evidence="4 8" id="KW-0032">Aminotransferase</keyword>
<dbReference type="EMBL" id="CP000140">
    <property type="protein sequence ID" value="ABR43013.1"/>
    <property type="molecule type" value="Genomic_DNA"/>
</dbReference>
<evidence type="ECO:0000256" key="3">
    <source>
        <dbReference type="ARBA" id="ARBA00011738"/>
    </source>
</evidence>
<dbReference type="PANTHER" id="PTHR42790:SF19">
    <property type="entry name" value="KYNURENINE_ALPHA-AMINOADIPATE AMINOTRANSFERASE, MITOCHONDRIAL"/>
    <property type="match status" value="1"/>
</dbReference>
<proteinExistence type="inferred from homology"/>
<dbReference type="InterPro" id="IPR015424">
    <property type="entry name" value="PyrdxlP-dep_Trfase"/>
</dbReference>
<dbReference type="Gene3D" id="3.90.1150.10">
    <property type="entry name" value="Aspartate Aminotransferase, domain 1"/>
    <property type="match status" value="1"/>
</dbReference>
<comment type="similarity">
    <text evidence="2">Belongs to the class-I pyridoxal-phosphate-dependent aminotransferase family.</text>
</comment>
<dbReference type="Proteomes" id="UP000000566">
    <property type="component" value="Chromosome"/>
</dbReference>
<dbReference type="PANTHER" id="PTHR42790">
    <property type="entry name" value="AMINOTRANSFERASE"/>
    <property type="match status" value="1"/>
</dbReference>
<evidence type="ECO:0000256" key="1">
    <source>
        <dbReference type="ARBA" id="ARBA00001933"/>
    </source>
</evidence>
<name>A6LBE9_PARD8</name>